<protein>
    <submittedName>
        <fullName evidence="1">Uncharacterized protein</fullName>
    </submittedName>
</protein>
<accession>A0A0F6TZX1</accession>
<evidence type="ECO:0000313" key="1">
    <source>
        <dbReference type="EMBL" id="AKE62097.1"/>
    </source>
</evidence>
<dbReference type="HOGENOM" id="CLU_1208058_0_0_6"/>
<sequence length="229" mass="25103">MSHERIEVIGDGGSWIAERLQSFRLTILGQSESLSIVRNPADNSAWVTHDDTGLVLCPLHVEGSSAPGIAEAAETVEKYITRVSPAGLLARIKQARNQLDKIAAPVDSLSAAALLRRGGIPILSLRTTEYLKWYESLARLAKGHALSPSIWVDNYLAGDTPESAWANGRGLYELINNGNMTSANTIFPVWYSVALALGRFTTEELPVMNAWPSYCDGTRVESFIQLYRD</sequence>
<dbReference type="AlphaFoldDB" id="A0A0F6TZX1"/>
<dbReference type="KEGG" id="cama:F384_26365"/>
<dbReference type="PATRIC" id="fig|1261127.3.peg.5470"/>
<organism evidence="1 2">
    <name type="scientific">Citrobacter amalonaticus Y19</name>
    <dbReference type="NCBI Taxonomy" id="1261127"/>
    <lineage>
        <taxon>Bacteria</taxon>
        <taxon>Pseudomonadati</taxon>
        <taxon>Pseudomonadota</taxon>
        <taxon>Gammaproteobacteria</taxon>
        <taxon>Enterobacterales</taxon>
        <taxon>Enterobacteriaceae</taxon>
        <taxon>Citrobacter</taxon>
    </lineage>
</organism>
<name>A0A0F6TZX1_CITAM</name>
<reference evidence="1 2" key="1">
    <citation type="submission" date="2015-03" db="EMBL/GenBank/DDBJ databases">
        <title>Complete genome sequence of Citrobacter amalonaticus Y19.</title>
        <authorList>
            <person name="Park S."/>
        </authorList>
    </citation>
    <scope>NUCLEOTIDE SEQUENCE [LARGE SCALE GENOMIC DNA]</scope>
    <source>
        <strain evidence="1 2">Y19</strain>
        <plasmid evidence="2">Plasmid</plasmid>
    </source>
</reference>
<dbReference type="EMBL" id="CP011133">
    <property type="protein sequence ID" value="AKE62097.1"/>
    <property type="molecule type" value="Genomic_DNA"/>
</dbReference>
<geneLocation type="plasmid" evidence="1">
    <name>unnamed</name>
</geneLocation>
<dbReference type="RefSeq" id="WP_008786615.1">
    <property type="nucleotide sequence ID" value="NZ_CP011133.1"/>
</dbReference>
<keyword evidence="1" id="KW-0614">Plasmid</keyword>
<proteinExistence type="predicted"/>
<evidence type="ECO:0000313" key="2">
    <source>
        <dbReference type="Proteomes" id="UP000034085"/>
    </source>
</evidence>
<dbReference type="OrthoDB" id="6625293at2"/>
<gene>
    <name evidence="1" type="ORF">F384_26365</name>
</gene>
<dbReference type="Proteomes" id="UP000034085">
    <property type="component" value="Plasmid"/>
</dbReference>